<dbReference type="InterPro" id="IPR010708">
    <property type="entry name" value="5'(3')-deoxyribonucleotidase"/>
</dbReference>
<dbReference type="InterPro" id="IPR009206">
    <property type="entry name" value="Nucleotidase_putative"/>
</dbReference>
<dbReference type="PIRSF" id="PIRSF021362">
    <property type="entry name" value="UCP021362_HAD"/>
    <property type="match status" value="1"/>
</dbReference>
<dbReference type="Pfam" id="PF06941">
    <property type="entry name" value="NT5C"/>
    <property type="match status" value="1"/>
</dbReference>
<dbReference type="Proteomes" id="UP001524478">
    <property type="component" value="Unassembled WGS sequence"/>
</dbReference>
<evidence type="ECO:0000256" key="2">
    <source>
        <dbReference type="ARBA" id="ARBA00022801"/>
    </source>
</evidence>
<organism evidence="4 5">
    <name type="scientific">Tissierella carlieri</name>
    <dbReference type="NCBI Taxonomy" id="689904"/>
    <lineage>
        <taxon>Bacteria</taxon>
        <taxon>Bacillati</taxon>
        <taxon>Bacillota</taxon>
        <taxon>Tissierellia</taxon>
        <taxon>Tissierellales</taxon>
        <taxon>Tissierellaceae</taxon>
        <taxon>Tissierella</taxon>
    </lineage>
</organism>
<dbReference type="Gene3D" id="3.40.50.1000">
    <property type="entry name" value="HAD superfamily/HAD-like"/>
    <property type="match status" value="1"/>
</dbReference>
<dbReference type="PANTHER" id="PTHR35134:SF2">
    <property type="entry name" value="NUCLEOTIDASE YQFW-RELATED"/>
    <property type="match status" value="1"/>
</dbReference>
<dbReference type="SUPFAM" id="SSF56784">
    <property type="entry name" value="HAD-like"/>
    <property type="match status" value="1"/>
</dbReference>
<comment type="caution">
    <text evidence="4">The sequence shown here is derived from an EMBL/GenBank/DDBJ whole genome shotgun (WGS) entry which is preliminary data.</text>
</comment>
<evidence type="ECO:0000256" key="1">
    <source>
        <dbReference type="ARBA" id="ARBA00009589"/>
    </source>
</evidence>
<dbReference type="InterPro" id="IPR052419">
    <property type="entry name" value="5_3-deoxyribonucleotidase-like"/>
</dbReference>
<proteinExistence type="inferred from homology"/>
<protein>
    <recommendedName>
        <fullName evidence="3">Nucleotidase</fullName>
        <ecNumber evidence="3">3.1.3.-</ecNumber>
    </recommendedName>
</protein>
<accession>A0ABT1SFS8</accession>
<keyword evidence="2 3" id="KW-0378">Hydrolase</keyword>
<gene>
    <name evidence="4" type="ORF">NE686_19750</name>
</gene>
<dbReference type="EC" id="3.1.3.-" evidence="3"/>
<dbReference type="PANTHER" id="PTHR35134">
    <property type="entry name" value="NUCLEOTIDASE YQFW-RELATED"/>
    <property type="match status" value="1"/>
</dbReference>
<evidence type="ECO:0000313" key="5">
    <source>
        <dbReference type="Proteomes" id="UP001524478"/>
    </source>
</evidence>
<dbReference type="InterPro" id="IPR023214">
    <property type="entry name" value="HAD_sf"/>
</dbReference>
<sequence length="196" mass="22857">MKGLNLCIDIDGTITEAYDWIPRVNDYFNTNIKPKDVTVYEIHRVLGVDRAAYELFYALYGEALHQEARIRKGAKKVLSNLYRQHQIHFVTAREERMKNVTYLWFSHHKISMDSLTLLGSHNKVGTAKDLSCDIFIEDRYENAIQLADSGFEVLLMDCHYNKGPLPSDITRVTNWFEIEDIIKNRAEKQINDFRIA</sequence>
<name>A0ABT1SFS8_9FIRM</name>
<keyword evidence="5" id="KW-1185">Reference proteome</keyword>
<evidence type="ECO:0000313" key="4">
    <source>
        <dbReference type="EMBL" id="MCQ4925348.1"/>
    </source>
</evidence>
<dbReference type="RefSeq" id="WP_256312838.1">
    <property type="nucleotide sequence ID" value="NZ_JANGAC010000021.1"/>
</dbReference>
<evidence type="ECO:0000256" key="3">
    <source>
        <dbReference type="PIRNR" id="PIRNR021362"/>
    </source>
</evidence>
<reference evidence="4 5" key="1">
    <citation type="submission" date="2022-06" db="EMBL/GenBank/DDBJ databases">
        <title>Isolation of gut microbiota from human fecal samples.</title>
        <authorList>
            <person name="Pamer E.G."/>
            <person name="Barat B."/>
            <person name="Waligurski E."/>
            <person name="Medina S."/>
            <person name="Paddock L."/>
            <person name="Mostad J."/>
        </authorList>
    </citation>
    <scope>NUCLEOTIDE SEQUENCE [LARGE SCALE GENOMIC DNA]</scope>
    <source>
        <strain evidence="4 5">DFI.7.95</strain>
    </source>
</reference>
<comment type="similarity">
    <text evidence="1 3">Belongs to the 5'(3')-deoxyribonucleotidase family.</text>
</comment>
<dbReference type="EMBL" id="JANGAC010000021">
    <property type="protein sequence ID" value="MCQ4925348.1"/>
    <property type="molecule type" value="Genomic_DNA"/>
</dbReference>
<dbReference type="InterPro" id="IPR036412">
    <property type="entry name" value="HAD-like_sf"/>
</dbReference>